<feature type="domain" description="DDE Tnp4" evidence="4">
    <location>
        <begin position="3"/>
        <end position="57"/>
    </location>
</feature>
<accession>A0A9W8H2N1</accession>
<evidence type="ECO:0000259" key="4">
    <source>
        <dbReference type="Pfam" id="PF13359"/>
    </source>
</evidence>
<keyword evidence="2" id="KW-0479">Metal-binding</keyword>
<feature type="compositionally biased region" description="Basic and acidic residues" evidence="3">
    <location>
        <begin position="83"/>
        <end position="99"/>
    </location>
</feature>
<evidence type="ECO:0000256" key="1">
    <source>
        <dbReference type="ARBA" id="ARBA00001968"/>
    </source>
</evidence>
<gene>
    <name evidence="5" type="ORF">GGI19_000942</name>
</gene>
<evidence type="ECO:0000313" key="5">
    <source>
        <dbReference type="EMBL" id="KAJ2756341.1"/>
    </source>
</evidence>
<proteinExistence type="predicted"/>
<dbReference type="EMBL" id="JANBUH010000029">
    <property type="protein sequence ID" value="KAJ2756341.1"/>
    <property type="molecule type" value="Genomic_DNA"/>
</dbReference>
<name>A0A9W8H2N1_9FUNG</name>
<organism evidence="5 6">
    <name type="scientific">Coemansia pectinata</name>
    <dbReference type="NCBI Taxonomy" id="1052879"/>
    <lineage>
        <taxon>Eukaryota</taxon>
        <taxon>Fungi</taxon>
        <taxon>Fungi incertae sedis</taxon>
        <taxon>Zoopagomycota</taxon>
        <taxon>Kickxellomycotina</taxon>
        <taxon>Kickxellomycetes</taxon>
        <taxon>Kickxellales</taxon>
        <taxon>Kickxellaceae</taxon>
        <taxon>Coemansia</taxon>
    </lineage>
</organism>
<comment type="caution">
    <text evidence="5">The sequence shown here is derived from an EMBL/GenBank/DDBJ whole genome shotgun (WGS) entry which is preliminary data.</text>
</comment>
<comment type="cofactor">
    <cofactor evidence="1">
        <name>a divalent metal cation</name>
        <dbReference type="ChEBI" id="CHEBI:60240"/>
    </cofactor>
</comment>
<dbReference type="Proteomes" id="UP001140011">
    <property type="component" value="Unassembled WGS sequence"/>
</dbReference>
<protein>
    <recommendedName>
        <fullName evidence="4">DDE Tnp4 domain-containing protein</fullName>
    </recommendedName>
</protein>
<feature type="region of interest" description="Disordered" evidence="3">
    <location>
        <begin position="74"/>
        <end position="112"/>
    </location>
</feature>
<evidence type="ECO:0000256" key="3">
    <source>
        <dbReference type="SAM" id="MobiDB-lite"/>
    </source>
</evidence>
<dbReference type="Pfam" id="PF13359">
    <property type="entry name" value="DDE_Tnp_4"/>
    <property type="match status" value="1"/>
</dbReference>
<evidence type="ECO:0000256" key="2">
    <source>
        <dbReference type="ARBA" id="ARBA00022723"/>
    </source>
</evidence>
<evidence type="ECO:0000313" key="6">
    <source>
        <dbReference type="Proteomes" id="UP001140011"/>
    </source>
</evidence>
<reference evidence="5" key="1">
    <citation type="submission" date="2022-07" db="EMBL/GenBank/DDBJ databases">
        <title>Phylogenomic reconstructions and comparative analyses of Kickxellomycotina fungi.</title>
        <authorList>
            <person name="Reynolds N.K."/>
            <person name="Stajich J.E."/>
            <person name="Barry K."/>
            <person name="Grigoriev I.V."/>
            <person name="Crous P."/>
            <person name="Smith M.E."/>
        </authorList>
    </citation>
    <scope>NUCLEOTIDE SEQUENCE</scope>
    <source>
        <strain evidence="5">BCRC 34297</strain>
    </source>
</reference>
<keyword evidence="6" id="KW-1185">Reference proteome</keyword>
<sequence>MKKFDSAHKKKRVVTEQVFGVWKSMFRSLKRLPPSTSTRKRHERVIKWIRVTAMLYNFVHPTDEELEDIVYYDEPDSESEPDDINRSDTDTDVVSKSDLDSDSDAETTTGSTPATRLDLLKKFY</sequence>
<dbReference type="AlphaFoldDB" id="A0A9W8H2N1"/>
<dbReference type="InterPro" id="IPR027806">
    <property type="entry name" value="HARBI1_dom"/>
</dbReference>
<dbReference type="GO" id="GO:0046872">
    <property type="term" value="F:metal ion binding"/>
    <property type="evidence" value="ECO:0007669"/>
    <property type="project" value="UniProtKB-KW"/>
</dbReference>